<organism evidence="1 2">
    <name type="scientific">Pedobacter lusitanus</name>
    <dbReference type="NCBI Taxonomy" id="1503925"/>
    <lineage>
        <taxon>Bacteria</taxon>
        <taxon>Pseudomonadati</taxon>
        <taxon>Bacteroidota</taxon>
        <taxon>Sphingobacteriia</taxon>
        <taxon>Sphingobacteriales</taxon>
        <taxon>Sphingobacteriaceae</taxon>
        <taxon>Pedobacter</taxon>
    </lineage>
</organism>
<dbReference type="EMBL" id="JXRA01000076">
    <property type="protein sequence ID" value="KIO76009.1"/>
    <property type="molecule type" value="Genomic_DNA"/>
</dbReference>
<proteinExistence type="predicted"/>
<dbReference type="AlphaFoldDB" id="A0A0D0FU76"/>
<reference evidence="1 2" key="1">
    <citation type="submission" date="2015-01" db="EMBL/GenBank/DDBJ databases">
        <title>Draft genome sequence of Pedobacter sp. NL19 isolated from sludge of an effluent treatment pond in an abandoned uranium mine.</title>
        <authorList>
            <person name="Santos T."/>
            <person name="Caetano T."/>
            <person name="Covas C."/>
            <person name="Cruz A."/>
            <person name="Mendo S."/>
        </authorList>
    </citation>
    <scope>NUCLEOTIDE SEQUENCE [LARGE SCALE GENOMIC DNA]</scope>
    <source>
        <strain evidence="1 2">NL19</strain>
    </source>
</reference>
<evidence type="ECO:0000313" key="2">
    <source>
        <dbReference type="Proteomes" id="UP000032049"/>
    </source>
</evidence>
<dbReference type="STRING" id="1503925.TH53_17470"/>
<protein>
    <recommendedName>
        <fullName evidence="3">YD repeat-containing protein</fullName>
    </recommendedName>
</protein>
<evidence type="ECO:0000313" key="1">
    <source>
        <dbReference type="EMBL" id="KIO76009.1"/>
    </source>
</evidence>
<dbReference type="InterPro" id="IPR031325">
    <property type="entry name" value="RHS_repeat"/>
</dbReference>
<dbReference type="Pfam" id="PF05593">
    <property type="entry name" value="RHS_repeat"/>
    <property type="match status" value="1"/>
</dbReference>
<dbReference type="InterPro" id="IPR006530">
    <property type="entry name" value="YD"/>
</dbReference>
<dbReference type="Gene3D" id="2.180.10.10">
    <property type="entry name" value="RHS repeat-associated core"/>
    <property type="match status" value="1"/>
</dbReference>
<dbReference type="NCBIfam" id="TIGR01643">
    <property type="entry name" value="YD_repeat_2x"/>
    <property type="match status" value="2"/>
</dbReference>
<keyword evidence="2" id="KW-1185">Reference proteome</keyword>
<gene>
    <name evidence="1" type="ORF">TH53_17470</name>
</gene>
<accession>A0A0D0FU76</accession>
<evidence type="ECO:0008006" key="3">
    <source>
        <dbReference type="Google" id="ProtNLM"/>
    </source>
</evidence>
<comment type="caution">
    <text evidence="1">The sequence shown here is derived from an EMBL/GenBank/DDBJ whole genome shotgun (WGS) entry which is preliminary data.</text>
</comment>
<dbReference type="Proteomes" id="UP000032049">
    <property type="component" value="Unassembled WGS sequence"/>
</dbReference>
<name>A0A0D0FU76_9SPHI</name>
<sequence length="987" mass="112514">MSGSFFFDHTGKWQVKSKQNLQLNIVDEVKNDYEVKNSGGRISKLRHTLTKFIITDMDGVRYTFGGNEDAIEFTRSPYVSDCIGCITADNSLLISNAWLLQKIESPKGIITFNYKREYSFADVYYSEIHRNERGQISPIVEETSDIDCTHRYINYSSYLNEIKTDDGTTISFDKSISNDLVIGQGVGGVPPRKVEIWESNNLVEAYNIYESLSDNPGNPRNYFKMDKIQVIDKNQTVTKEIDFDYIANPTERLKLSGVSFIGASSRIIEKRYDFQYNPQNLPDYCIGKIDHWGFSNGKHYPWPTGPINFPDMDKYYQSREPDSSFLQAEMLTKIIYPTKGTSEFVYEAHDYNKVVKQFPISIESLSNNLIAGGLRIKKIISTDGISNTPLVKEYYYINNYLNGGTVSSGVVSGLPSYYLVGNVFATPTVSYPYRVFSSNSLNNLNHTNGNHVTYTEVVEKIGDGGYTSYKYTNQDNGYMDKAPFYSKDGLTPRMAYLKSFGKLELERGLLLEKKYFTTDKSLLRRETTVYNSDPNRYEDYVRGLQVENRAGYLYGAIITFPFFTFTPYIEKNIVVDYTSEKDSIITSTSYEYGNLTHKQMTKSTTINSKGEAITTEYKYPQDFAYRRPYNNMLAQHIWRPLVEQNTYKTDISSGYINGLQIEYYNPRDGLFVPKTISMKVRSSDNSWQPKNQYHEYDKYGNILSQSNDKGSRTNYIWGYSGQRPIAKIENTNMTSSDIVMNTVYKRVMIPIGSTSASINFTSGTIADIKLEIDSEPGSTNTLQYVLSGSGTKSGNLCVSRSSQSCSYPSTVVFNNMPEGTYTLEASASAGSEGRVKSITIAYTEKQIPSPEFFYEGFEEVSDNVITGGAHSGNKYYNTDYRIPLSFTFTKGNNYIIQWWNYVDDKWNFNQQPYTPDILLKGPVDDIRIFPKDAKMTTYTYDSSGNITSQTDAKGNVTNYEYDEFQRLNSVKDQNGNILKNNTYNYKN</sequence>